<dbReference type="EMBL" id="CCRK01000001">
    <property type="protein sequence ID" value="CDZ44276.1"/>
    <property type="molecule type" value="Genomic_DNA"/>
</dbReference>
<accession>A0A0T7GAS1</accession>
<reference evidence="1 2" key="1">
    <citation type="submission" date="2014-08" db="EMBL/GenBank/DDBJ databases">
        <authorList>
            <person name="Chen Y.-H."/>
        </authorList>
    </citation>
    <scope>NUCLEOTIDE SEQUENCE [LARGE SCALE GENOMIC DNA]</scope>
</reference>
<dbReference type="AlphaFoldDB" id="A0A0T7GAS1"/>
<gene>
    <name evidence="1" type="ORF">NGAL_HAMBI1189_02710</name>
</gene>
<organism evidence="1 2">
    <name type="scientific">Neorhizobium galegae bv. officinalis</name>
    <dbReference type="NCBI Taxonomy" id="323656"/>
    <lineage>
        <taxon>Bacteria</taxon>
        <taxon>Pseudomonadati</taxon>
        <taxon>Pseudomonadota</taxon>
        <taxon>Alphaproteobacteria</taxon>
        <taxon>Hyphomicrobiales</taxon>
        <taxon>Rhizobiaceae</taxon>
        <taxon>Rhizobium/Agrobacterium group</taxon>
        <taxon>Neorhizobium</taxon>
    </lineage>
</organism>
<name>A0A0T7GAS1_NEOGA</name>
<proteinExistence type="predicted"/>
<dbReference type="RefSeq" id="WP_046630616.1">
    <property type="nucleotide sequence ID" value="NZ_CCRK01000001.1"/>
</dbReference>
<evidence type="ECO:0000313" key="2">
    <source>
        <dbReference type="Proteomes" id="UP000039660"/>
    </source>
</evidence>
<evidence type="ECO:0000313" key="1">
    <source>
        <dbReference type="EMBL" id="CDZ44276.1"/>
    </source>
</evidence>
<dbReference type="Proteomes" id="UP000039660">
    <property type="component" value="Unassembled WGS sequence"/>
</dbReference>
<protein>
    <submittedName>
        <fullName evidence="1">Uncharacterized protein</fullName>
    </submittedName>
</protein>
<sequence>MSKRLLLHSKDISDDFPDGGFLRLDDFVGRGKAIPISRSTWYAMVRAQKAPAPIALGPRISAYSVESVRAFIESFQKGAGER</sequence>